<name>A0AAV3Y912_9GAST</name>
<keyword evidence="4 6" id="KW-1133">Transmembrane helix</keyword>
<dbReference type="GO" id="GO:0016020">
    <property type="term" value="C:membrane"/>
    <property type="evidence" value="ECO:0007669"/>
    <property type="project" value="UniProtKB-SubCell"/>
</dbReference>
<keyword evidence="2" id="KW-0813">Transport</keyword>
<dbReference type="Pfam" id="PF07690">
    <property type="entry name" value="MFS_1"/>
    <property type="match status" value="1"/>
</dbReference>
<dbReference type="AlphaFoldDB" id="A0AAV3Y912"/>
<proteinExistence type="predicted"/>
<feature type="transmembrane region" description="Helical" evidence="6">
    <location>
        <begin position="107"/>
        <end position="130"/>
    </location>
</feature>
<keyword evidence="8" id="KW-1185">Reference proteome</keyword>
<feature type="transmembrane region" description="Helical" evidence="6">
    <location>
        <begin position="444"/>
        <end position="467"/>
    </location>
</feature>
<keyword evidence="5 6" id="KW-0472">Membrane</keyword>
<dbReference type="Gene3D" id="1.20.1250.20">
    <property type="entry name" value="MFS general substrate transporter like domains"/>
    <property type="match status" value="2"/>
</dbReference>
<evidence type="ECO:0000313" key="7">
    <source>
        <dbReference type="EMBL" id="GFN78984.1"/>
    </source>
</evidence>
<evidence type="ECO:0000256" key="6">
    <source>
        <dbReference type="SAM" id="Phobius"/>
    </source>
</evidence>
<feature type="transmembrane region" description="Helical" evidence="6">
    <location>
        <begin position="142"/>
        <end position="163"/>
    </location>
</feature>
<evidence type="ECO:0000256" key="2">
    <source>
        <dbReference type="ARBA" id="ARBA00022448"/>
    </source>
</evidence>
<evidence type="ECO:0000256" key="4">
    <source>
        <dbReference type="ARBA" id="ARBA00022989"/>
    </source>
</evidence>
<keyword evidence="3 6" id="KW-0812">Transmembrane</keyword>
<dbReference type="SUPFAM" id="SSF103473">
    <property type="entry name" value="MFS general substrate transporter"/>
    <property type="match status" value="1"/>
</dbReference>
<evidence type="ECO:0000256" key="5">
    <source>
        <dbReference type="ARBA" id="ARBA00023136"/>
    </source>
</evidence>
<evidence type="ECO:0000313" key="8">
    <source>
        <dbReference type="Proteomes" id="UP000735302"/>
    </source>
</evidence>
<evidence type="ECO:0000256" key="3">
    <source>
        <dbReference type="ARBA" id="ARBA00022692"/>
    </source>
</evidence>
<dbReference type="GO" id="GO:0022857">
    <property type="term" value="F:transmembrane transporter activity"/>
    <property type="evidence" value="ECO:0007669"/>
    <property type="project" value="InterPro"/>
</dbReference>
<feature type="transmembrane region" description="Helical" evidence="6">
    <location>
        <begin position="406"/>
        <end position="432"/>
    </location>
</feature>
<dbReference type="PANTHER" id="PTHR43385">
    <property type="entry name" value="RIBOFLAVIN TRANSPORTER RIBJ"/>
    <property type="match status" value="1"/>
</dbReference>
<dbReference type="Proteomes" id="UP000735302">
    <property type="component" value="Unassembled WGS sequence"/>
</dbReference>
<feature type="transmembrane region" description="Helical" evidence="6">
    <location>
        <begin position="56"/>
        <end position="72"/>
    </location>
</feature>
<accession>A0AAV3Y912</accession>
<dbReference type="InterPro" id="IPR036259">
    <property type="entry name" value="MFS_trans_sf"/>
</dbReference>
<gene>
    <name evidence="7" type="ORF">PoB_000549000</name>
</gene>
<feature type="transmembrane region" description="Helical" evidence="6">
    <location>
        <begin position="473"/>
        <end position="494"/>
    </location>
</feature>
<evidence type="ECO:0000256" key="1">
    <source>
        <dbReference type="ARBA" id="ARBA00004141"/>
    </source>
</evidence>
<dbReference type="InterPro" id="IPR011701">
    <property type="entry name" value="MFS"/>
</dbReference>
<dbReference type="EMBL" id="BLXT01000624">
    <property type="protein sequence ID" value="GFN78984.1"/>
    <property type="molecule type" value="Genomic_DNA"/>
</dbReference>
<feature type="transmembrane region" description="Helical" evidence="6">
    <location>
        <begin position="383"/>
        <end position="400"/>
    </location>
</feature>
<sequence length="509" mass="56160">MAITKRNLQKYCSIVGAHFIGCPLSFVWIYGNLSAYTDSYFRFACYPKCTDWDPQWLLSLYVAGLFPGYFMVKPMEKRFGFTWTGIIAMVMVNAALLGSAWSLKVSIILTAVMYGALLGTGAGISSSLTIQVVSGWAPERAAVLVATTSGMASMLSVIQNQIITAFVNRNNLKPDANIGPKAYFSQSEVLDHVPGILIIYGTMTIGMQIIGYLLITDPYRASCDSSKEATEGSTAITKHQNNEYEELGARDQSKKHYGSNSRGSNCMDLLDVSNCSNDDHYGRSNVETIEKNEGTKKKKDEIYSYTPREVLRSPVFYAVCFFGIAIEYGILLKSNFYKKFALLYIHNDKYLTLVGTLVPIISTGSRIFFGTLMDKHILSLKDVTIIGLSLNCVLCAFWFISARLNAILYMFLVLGLAAAQSLAYVVLPTAALRLFGPAHLSTNYGLVASCMLISSILSPLISSPLLYTFGWQWVFITGSVFNLLVLCYVTVTNFKTQVQGTSLKNQDGT</sequence>
<comment type="subcellular location">
    <subcellularLocation>
        <location evidence="1">Membrane</location>
        <topology evidence="1">Multi-pass membrane protein</topology>
    </subcellularLocation>
</comment>
<dbReference type="InterPro" id="IPR052983">
    <property type="entry name" value="MFS_Riboflavin_Transporter"/>
</dbReference>
<organism evidence="7 8">
    <name type="scientific">Plakobranchus ocellatus</name>
    <dbReference type="NCBI Taxonomy" id="259542"/>
    <lineage>
        <taxon>Eukaryota</taxon>
        <taxon>Metazoa</taxon>
        <taxon>Spiralia</taxon>
        <taxon>Lophotrochozoa</taxon>
        <taxon>Mollusca</taxon>
        <taxon>Gastropoda</taxon>
        <taxon>Heterobranchia</taxon>
        <taxon>Euthyneura</taxon>
        <taxon>Panpulmonata</taxon>
        <taxon>Sacoglossa</taxon>
        <taxon>Placobranchoidea</taxon>
        <taxon>Plakobranchidae</taxon>
        <taxon>Plakobranchus</taxon>
    </lineage>
</organism>
<protein>
    <submittedName>
        <fullName evidence="7">Oxalate:formate antiporter-like isoform x1</fullName>
    </submittedName>
</protein>
<feature type="transmembrane region" description="Helical" evidence="6">
    <location>
        <begin position="314"/>
        <end position="331"/>
    </location>
</feature>
<feature type="transmembrane region" description="Helical" evidence="6">
    <location>
        <begin position="79"/>
        <end position="101"/>
    </location>
</feature>
<feature type="transmembrane region" description="Helical" evidence="6">
    <location>
        <begin position="193"/>
        <end position="215"/>
    </location>
</feature>
<reference evidence="7 8" key="1">
    <citation type="journal article" date="2021" name="Elife">
        <title>Chloroplast acquisition without the gene transfer in kleptoplastic sea slugs, Plakobranchus ocellatus.</title>
        <authorList>
            <person name="Maeda T."/>
            <person name="Takahashi S."/>
            <person name="Yoshida T."/>
            <person name="Shimamura S."/>
            <person name="Takaki Y."/>
            <person name="Nagai Y."/>
            <person name="Toyoda A."/>
            <person name="Suzuki Y."/>
            <person name="Arimoto A."/>
            <person name="Ishii H."/>
            <person name="Satoh N."/>
            <person name="Nishiyama T."/>
            <person name="Hasebe M."/>
            <person name="Maruyama T."/>
            <person name="Minagawa J."/>
            <person name="Obokata J."/>
            <person name="Shigenobu S."/>
        </authorList>
    </citation>
    <scope>NUCLEOTIDE SEQUENCE [LARGE SCALE GENOMIC DNA]</scope>
</reference>
<dbReference type="PANTHER" id="PTHR43385:SF1">
    <property type="entry name" value="RIBOFLAVIN TRANSPORTER RIBJ"/>
    <property type="match status" value="1"/>
</dbReference>
<comment type="caution">
    <text evidence="7">The sequence shown here is derived from an EMBL/GenBank/DDBJ whole genome shotgun (WGS) entry which is preliminary data.</text>
</comment>
<feature type="transmembrane region" description="Helical" evidence="6">
    <location>
        <begin position="12"/>
        <end position="31"/>
    </location>
</feature>
<feature type="transmembrane region" description="Helical" evidence="6">
    <location>
        <begin position="351"/>
        <end position="371"/>
    </location>
</feature>